<reference evidence="3" key="1">
    <citation type="journal article" date="2019" name="Sci. Rep.">
        <title>Draft genome of Tanacetum cinerariifolium, the natural source of mosquito coil.</title>
        <authorList>
            <person name="Yamashiro T."/>
            <person name="Shiraishi A."/>
            <person name="Satake H."/>
            <person name="Nakayama K."/>
        </authorList>
    </citation>
    <scope>NUCLEOTIDE SEQUENCE</scope>
</reference>
<sequence>MKNLRIALQDWSENIQRKKEEKEKQIAEEQVAKSRYWKIPICYDDDEDYTISITPSEPDNSLSVRDEHLDTILAMKSDEFIKSSVENLVQTQKIYSNTLFDEEIIIDLHHFNADYDLIESMLNLDSSIISSSSKIDSFLDEFVEEFNSENSDAIIESFSPSPILVEDSDPFIEEIDLFLASDGSIPPGIDNDYSDSEGDNLFLERLFHDDPIPLPDTLDFSNICGNILIQGTCLKCNSRAGISFTYDPIPEYFNEVQIIPNPPPQSHFNIYWCRICESNSHYDYECSQRVPLVYEPEPCYTQNFSDNDYSHDLPGVTPLIDHYCCYKCGNSLNDFFCHQCTCEFCGNGAHVGYNCPAQVPSIQTLPSFPQQYPCCEGCEGLPEAYQCQPPQYTVNHPILNARNDLLDSQNKLIEQLTSMCDMLLICYDDDGDEERSISLKDNIISVLPSYVAITPISLTDEPDNSLSMGDEHLGTVLAMESDEFIKSSVENLDFFDSNDESTSIDDDSFSIDNIEYVEASPPHSELVSSEVMEIVIPKVGGIDDDILLTIKDDILREKLLNVNLLIANIEALKDNPTPSSDFMTKSSSTSLNSLLEETNTFDNSLPELKTFCFDLEEISSGSTTTRSDIYLLEYEAFYDDHVKEISSGSTTTHSDSSLYDSFIFDLSINPFPPADRSDFYEFADELTHIISSPDHCTDLPPNKKSILKNTNVLAPGMYKVHTESNQTRTSQLPQDSRKTNKHVSFSTGVILTTSVRRPQLKRNPMGDRVMRNNSQGKNHEVEDQQKFMGTVKFGNDQIAPILGYGDLVQRAIMIKMIYYVKGLNHNLFSVGQFCDVDLEVAFRKSTCFIRDLKGKDFLTGSRGTYLYSITLQDTNSPNPICLIARATSSQAWLWHHHLSHLNFDTINLLSKNDIVVGLVEKL</sequence>
<feature type="domain" description="GAG-pre-integrase" evidence="2">
    <location>
        <begin position="866"/>
        <end position="918"/>
    </location>
</feature>
<gene>
    <name evidence="3" type="ORF">Tci_039623</name>
</gene>
<dbReference type="InterPro" id="IPR025724">
    <property type="entry name" value="GAG-pre-integrase_dom"/>
</dbReference>
<proteinExistence type="predicted"/>
<feature type="coiled-coil region" evidence="1">
    <location>
        <begin position="1"/>
        <end position="32"/>
    </location>
</feature>
<accession>A0A6L2M5Q1</accession>
<dbReference type="Pfam" id="PF13976">
    <property type="entry name" value="gag_pre-integrs"/>
    <property type="match status" value="1"/>
</dbReference>
<keyword evidence="1" id="KW-0175">Coiled coil</keyword>
<protein>
    <submittedName>
        <fullName evidence="3">Integrase, catalytic region, zinc finger, CCHC-type, peptidase aspartic, catalytic</fullName>
    </submittedName>
</protein>
<dbReference type="AlphaFoldDB" id="A0A6L2M5Q1"/>
<name>A0A6L2M5Q1_TANCI</name>
<evidence type="ECO:0000256" key="1">
    <source>
        <dbReference type="SAM" id="Coils"/>
    </source>
</evidence>
<organism evidence="3">
    <name type="scientific">Tanacetum cinerariifolium</name>
    <name type="common">Dalmatian daisy</name>
    <name type="synonym">Chrysanthemum cinerariifolium</name>
    <dbReference type="NCBI Taxonomy" id="118510"/>
    <lineage>
        <taxon>Eukaryota</taxon>
        <taxon>Viridiplantae</taxon>
        <taxon>Streptophyta</taxon>
        <taxon>Embryophyta</taxon>
        <taxon>Tracheophyta</taxon>
        <taxon>Spermatophyta</taxon>
        <taxon>Magnoliopsida</taxon>
        <taxon>eudicotyledons</taxon>
        <taxon>Gunneridae</taxon>
        <taxon>Pentapetalae</taxon>
        <taxon>asterids</taxon>
        <taxon>campanulids</taxon>
        <taxon>Asterales</taxon>
        <taxon>Asteraceae</taxon>
        <taxon>Asteroideae</taxon>
        <taxon>Anthemideae</taxon>
        <taxon>Anthemidinae</taxon>
        <taxon>Tanacetum</taxon>
    </lineage>
</organism>
<evidence type="ECO:0000259" key="2">
    <source>
        <dbReference type="Pfam" id="PF13976"/>
    </source>
</evidence>
<comment type="caution">
    <text evidence="3">The sequence shown here is derived from an EMBL/GenBank/DDBJ whole genome shotgun (WGS) entry which is preliminary data.</text>
</comment>
<dbReference type="EMBL" id="BKCJ010005605">
    <property type="protein sequence ID" value="GEU67645.1"/>
    <property type="molecule type" value="Genomic_DNA"/>
</dbReference>
<evidence type="ECO:0000313" key="3">
    <source>
        <dbReference type="EMBL" id="GEU67645.1"/>
    </source>
</evidence>